<dbReference type="SUPFAM" id="SSF54236">
    <property type="entry name" value="Ubiquitin-like"/>
    <property type="match status" value="1"/>
</dbReference>
<evidence type="ECO:0000313" key="3">
    <source>
        <dbReference type="Proteomes" id="UP000663879"/>
    </source>
</evidence>
<dbReference type="Pfam" id="PF00240">
    <property type="entry name" value="ubiquitin"/>
    <property type="match status" value="1"/>
</dbReference>
<dbReference type="PROSITE" id="PS50053">
    <property type="entry name" value="UBIQUITIN_2"/>
    <property type="match status" value="1"/>
</dbReference>
<reference evidence="2" key="1">
    <citation type="submission" date="2021-02" db="EMBL/GenBank/DDBJ databases">
        <authorList>
            <person name="Nowell W R."/>
        </authorList>
    </citation>
    <scope>NUCLEOTIDE SEQUENCE</scope>
    <source>
        <strain evidence="2">Ploen Becks lab</strain>
    </source>
</reference>
<evidence type="ECO:0000313" key="2">
    <source>
        <dbReference type="EMBL" id="CAF1052872.1"/>
    </source>
</evidence>
<name>A0A814KM53_9BILA</name>
<dbReference type="InterPro" id="IPR029071">
    <property type="entry name" value="Ubiquitin-like_domsf"/>
</dbReference>
<feature type="domain" description="Ubiquitin-like" evidence="1">
    <location>
        <begin position="1"/>
        <end position="71"/>
    </location>
</feature>
<comment type="caution">
    <text evidence="2">The sequence shown here is derived from an EMBL/GenBank/DDBJ whole genome shotgun (WGS) entry which is preliminary data.</text>
</comment>
<dbReference type="CDD" id="cd17039">
    <property type="entry name" value="Ubl_ubiquitin_like"/>
    <property type="match status" value="1"/>
</dbReference>
<dbReference type="Proteomes" id="UP000663879">
    <property type="component" value="Unassembled WGS sequence"/>
</dbReference>
<dbReference type="Gene3D" id="3.10.20.90">
    <property type="entry name" value="Phosphatidylinositol 3-kinase Catalytic Subunit, Chain A, domain 1"/>
    <property type="match status" value="1"/>
</dbReference>
<proteinExistence type="predicted"/>
<dbReference type="OrthoDB" id="10022304at2759"/>
<evidence type="ECO:0000259" key="1">
    <source>
        <dbReference type="PROSITE" id="PS50053"/>
    </source>
</evidence>
<gene>
    <name evidence="2" type="ORF">OXX778_LOCUS18913</name>
</gene>
<sequence length="87" mass="9630">MPIRVKRVSDGSVHKLDVTPETRVGEVKSRIRAEFAPQFPNGCRLIVNGKVLKSIHRLKRYGVTDGGEIIMDDSKNWSSSSSSSDSD</sequence>
<accession>A0A814KM53</accession>
<dbReference type="InterPro" id="IPR000626">
    <property type="entry name" value="Ubiquitin-like_dom"/>
</dbReference>
<organism evidence="2 3">
    <name type="scientific">Brachionus calyciflorus</name>
    <dbReference type="NCBI Taxonomy" id="104777"/>
    <lineage>
        <taxon>Eukaryota</taxon>
        <taxon>Metazoa</taxon>
        <taxon>Spiralia</taxon>
        <taxon>Gnathifera</taxon>
        <taxon>Rotifera</taxon>
        <taxon>Eurotatoria</taxon>
        <taxon>Monogononta</taxon>
        <taxon>Pseudotrocha</taxon>
        <taxon>Ploima</taxon>
        <taxon>Brachionidae</taxon>
        <taxon>Brachionus</taxon>
    </lineage>
</organism>
<protein>
    <recommendedName>
        <fullName evidence="1">Ubiquitin-like domain-containing protein</fullName>
    </recommendedName>
</protein>
<dbReference type="EMBL" id="CAJNOC010005455">
    <property type="protein sequence ID" value="CAF1052872.1"/>
    <property type="molecule type" value="Genomic_DNA"/>
</dbReference>
<keyword evidence="3" id="KW-1185">Reference proteome</keyword>
<dbReference type="AlphaFoldDB" id="A0A814KM53"/>